<organism evidence="2 3">
    <name type="scientific">Flexivirga aerilata</name>
    <dbReference type="NCBI Taxonomy" id="1656889"/>
    <lineage>
        <taxon>Bacteria</taxon>
        <taxon>Bacillati</taxon>
        <taxon>Actinomycetota</taxon>
        <taxon>Actinomycetes</taxon>
        <taxon>Micrococcales</taxon>
        <taxon>Dermacoccaceae</taxon>
        <taxon>Flexivirga</taxon>
    </lineage>
</organism>
<dbReference type="Proteomes" id="UP000557772">
    <property type="component" value="Unassembled WGS sequence"/>
</dbReference>
<evidence type="ECO:0000313" key="3">
    <source>
        <dbReference type="Proteomes" id="UP000557772"/>
    </source>
</evidence>
<proteinExistence type="predicted"/>
<protein>
    <submittedName>
        <fullName evidence="2">Uncharacterized protein</fullName>
    </submittedName>
</protein>
<accession>A0A849ACB2</accession>
<evidence type="ECO:0000313" key="2">
    <source>
        <dbReference type="EMBL" id="NNG38534.1"/>
    </source>
</evidence>
<dbReference type="EMBL" id="JABENB010000001">
    <property type="protein sequence ID" value="NNG38534.1"/>
    <property type="molecule type" value="Genomic_DNA"/>
</dbReference>
<reference evidence="2 3" key="1">
    <citation type="submission" date="2020-05" db="EMBL/GenBank/DDBJ databases">
        <title>Flexivirga sp. ID2601S isolated from air conditioner.</title>
        <authorList>
            <person name="Kim D.H."/>
        </authorList>
    </citation>
    <scope>NUCLEOTIDE SEQUENCE [LARGE SCALE GENOMIC DNA]</scope>
    <source>
        <strain evidence="2 3">ID2601S</strain>
    </source>
</reference>
<name>A0A849ACB2_9MICO</name>
<feature type="compositionally biased region" description="Polar residues" evidence="1">
    <location>
        <begin position="28"/>
        <end position="40"/>
    </location>
</feature>
<evidence type="ECO:0000256" key="1">
    <source>
        <dbReference type="SAM" id="MobiDB-lite"/>
    </source>
</evidence>
<keyword evidence="3" id="KW-1185">Reference proteome</keyword>
<dbReference type="RefSeq" id="WP_171152410.1">
    <property type="nucleotide sequence ID" value="NZ_JABENB010000001.1"/>
</dbReference>
<dbReference type="AlphaFoldDB" id="A0A849ACB2"/>
<sequence length="155" mass="16590">MSDATMDEAAKQQVKDALVRHLKGELDASQTAVSTEQRTAQVDPDDSHSVDDTAQLDEAGDKNAIFEQVADTERSDVATAESLDFSVTDVVRPGAIVGFGGDRYVVGVVTDAFDANGLSYEGISQDSPVYAEIDGKRAGDTFTINDRQARIDFLA</sequence>
<comment type="caution">
    <text evidence="2">The sequence shown here is derived from an EMBL/GenBank/DDBJ whole genome shotgun (WGS) entry which is preliminary data.</text>
</comment>
<gene>
    <name evidence="2" type="ORF">HJ588_04490</name>
</gene>
<feature type="region of interest" description="Disordered" evidence="1">
    <location>
        <begin position="28"/>
        <end position="58"/>
    </location>
</feature>